<evidence type="ECO:0000259" key="2">
    <source>
        <dbReference type="PROSITE" id="PS52002"/>
    </source>
</evidence>
<feature type="region of interest" description="Disordered" evidence="1">
    <location>
        <begin position="1"/>
        <end position="50"/>
    </location>
</feature>
<protein>
    <recommendedName>
        <fullName evidence="2">Sm domain-containing protein</fullName>
    </recommendedName>
</protein>
<feature type="compositionally biased region" description="Polar residues" evidence="1">
    <location>
        <begin position="467"/>
        <end position="479"/>
    </location>
</feature>
<feature type="compositionally biased region" description="Polar residues" evidence="1">
    <location>
        <begin position="332"/>
        <end position="356"/>
    </location>
</feature>
<dbReference type="InterPro" id="IPR047575">
    <property type="entry name" value="Sm"/>
</dbReference>
<dbReference type="InterPro" id="IPR009604">
    <property type="entry name" value="LsmAD_domain"/>
</dbReference>
<dbReference type="PROSITE" id="PS52002">
    <property type="entry name" value="SM"/>
    <property type="match status" value="1"/>
</dbReference>
<organism evidence="4">
    <name type="scientific">Pneumocystis jirovecii</name>
    <name type="common">Human pneumocystis pneumonia agent</name>
    <dbReference type="NCBI Taxonomy" id="42068"/>
    <lineage>
        <taxon>Eukaryota</taxon>
        <taxon>Fungi</taxon>
        <taxon>Dikarya</taxon>
        <taxon>Ascomycota</taxon>
        <taxon>Taphrinomycotina</taxon>
        <taxon>Pneumocystomycetes</taxon>
        <taxon>Pneumocystaceae</taxon>
        <taxon>Pneumocystis</taxon>
    </lineage>
</organism>
<dbReference type="InterPro" id="IPR045117">
    <property type="entry name" value="ATXN2-like"/>
</dbReference>
<evidence type="ECO:0000256" key="1">
    <source>
        <dbReference type="SAM" id="MobiDB-lite"/>
    </source>
</evidence>
<dbReference type="PANTHER" id="PTHR12854">
    <property type="entry name" value="ATAXIN 2-RELATED"/>
    <property type="match status" value="1"/>
</dbReference>
<feature type="compositionally biased region" description="Basic and acidic residues" evidence="1">
    <location>
        <begin position="447"/>
        <end position="456"/>
    </location>
</feature>
<feature type="region of interest" description="Disordered" evidence="1">
    <location>
        <begin position="332"/>
        <end position="375"/>
    </location>
</feature>
<reference evidence="3 4" key="1">
    <citation type="journal article" date="2012" name="MBio">
        <title>De novo assembly of the Pneumocystis jirovecii genome from a single bronchoalveolar lavage fluid specimen from a patient.</title>
        <authorList>
            <person name="Cisse O.H."/>
            <person name="Pagni M."/>
            <person name="Hauser P.M."/>
        </authorList>
    </citation>
    <scope>NUCLEOTIDE SEQUENCE [LARGE SCALE GENOMIC DNA]</scope>
    <source>
        <strain evidence="3 4">SE8</strain>
    </source>
</reference>
<feature type="domain" description="Sm" evidence="2">
    <location>
        <begin position="93"/>
        <end position="177"/>
    </location>
</feature>
<dbReference type="InterPro" id="IPR025852">
    <property type="entry name" value="SM_dom_ATX"/>
</dbReference>
<dbReference type="AlphaFoldDB" id="L0PFV9"/>
<dbReference type="PANTHER" id="PTHR12854:SF7">
    <property type="entry name" value="ATAXIN-2 HOMOLOG"/>
    <property type="match status" value="1"/>
</dbReference>
<dbReference type="FunCoup" id="L0PFV9">
    <property type="interactions" value="61"/>
</dbReference>
<dbReference type="GO" id="GO:0003729">
    <property type="term" value="F:mRNA binding"/>
    <property type="evidence" value="ECO:0007669"/>
    <property type="project" value="TreeGrafter"/>
</dbReference>
<dbReference type="EMBL" id="CAKM01000272">
    <property type="protein sequence ID" value="CCJ30934.1"/>
    <property type="molecule type" value="Genomic_DNA"/>
</dbReference>
<gene>
    <name evidence="3" type="ORF">PNEJI1_000710</name>
</gene>
<comment type="caution">
    <text evidence="3">The sequence shown here is derived from an EMBL/GenBank/DDBJ whole genome shotgun (WGS) entry which is preliminary data.</text>
</comment>
<dbReference type="Pfam" id="PF06741">
    <property type="entry name" value="LsmAD"/>
    <property type="match status" value="1"/>
</dbReference>
<feature type="non-terminal residue" evidence="3">
    <location>
        <position position="754"/>
    </location>
</feature>
<feature type="region of interest" description="Disordered" evidence="1">
    <location>
        <begin position="447"/>
        <end position="486"/>
    </location>
</feature>
<dbReference type="SMART" id="SM01272">
    <property type="entry name" value="LsmAD"/>
    <property type="match status" value="1"/>
</dbReference>
<feature type="compositionally biased region" description="Basic and acidic residues" evidence="1">
    <location>
        <begin position="361"/>
        <end position="372"/>
    </location>
</feature>
<dbReference type="VEuPathDB" id="FungiDB:PNEJI1_000710"/>
<proteinExistence type="predicted"/>
<dbReference type="STRING" id="1209962.L0PFV9"/>
<accession>L0PFV9</accession>
<sequence length="754" mass="85302">MHSESLDAAAKNQPSFSPGVCKKREKEEQSASLRPELSPDKNPEGIFGGRAFKKREKQSPKMVSMTHRKWPHAPMRVSPKIEFDSAAKHMHDRMLYLFINIVGRIISVSLKNGVRYKGILGSVNTESDMGLVLKMAVLVDSVQLDSLNQSNVPQHRIIDELIILPRDLMQIQVERVNFSDTVHQEQRFQTDSEISGKFEFKERELHKWVPSSNDTAGFGPLEDPTQVSSSAEVWDQFAANEMLFGVKSEFDEDFYTTKVDKSHPSYKKREAEATRIAKEIHQSSTNNIHVAEERGFIQTDISEEAMYSGVFRPSSENESSENAKEANIASIASGNHTSVHSQTINAETDAPKQSPTVVHKHSTDKEKKEPHDSTVISNVSRTPKIETELMGTFKQFVSGERERLQARKQALIKKEKDVKLQELLKFSQNFKLNTPVPSDLMPILAKDKTKHDEPSKSVRKSPGLSKSVPSQSVESTQHLNVKASIFKPNSTTNSYTQYPQNPQKIEALPLDTSTFQLPQPVKATGPQDFFNNKKPESIERESILEKFNPFKRYRLEHPDNKHSSEKPYSFLPTWPCGEKSYKEMLHTLLQSTNLLRPGQILCDSNEDYRIPYIDPNSLNFVTVPYGPMPFYVPQQQDAVYGGLYNAYRNYTSNQMIQPAYSTPGHLVKLLYMTPHVMQNMAYHPQHGIYMPPQLMNPQNYNSQTGQAAFGYPGPRNAPMMLQFHPGVQGQVGLQQAVMMAVPTGINKTMQGNVY</sequence>
<dbReference type="GO" id="GO:0010494">
    <property type="term" value="C:cytoplasmic stress granule"/>
    <property type="evidence" value="ECO:0007669"/>
    <property type="project" value="TreeGrafter"/>
</dbReference>
<dbReference type="GO" id="GO:0034063">
    <property type="term" value="P:stress granule assembly"/>
    <property type="evidence" value="ECO:0007669"/>
    <property type="project" value="TreeGrafter"/>
</dbReference>
<dbReference type="Proteomes" id="UP000010422">
    <property type="component" value="Unassembled WGS sequence"/>
</dbReference>
<dbReference type="InParanoid" id="L0PFV9"/>
<dbReference type="Pfam" id="PF14438">
    <property type="entry name" value="SM-ATX"/>
    <property type="match status" value="1"/>
</dbReference>
<evidence type="ECO:0000313" key="4">
    <source>
        <dbReference type="Proteomes" id="UP000010422"/>
    </source>
</evidence>
<name>L0PFV9_PNEJI</name>
<evidence type="ECO:0000313" key="3">
    <source>
        <dbReference type="EMBL" id="CCJ30934.1"/>
    </source>
</evidence>